<reference evidence="9 10" key="1">
    <citation type="journal article" date="2016" name="DNA Res.">
        <title>Genome sequence of Aspergillus luchuensis NBRC 4314.</title>
        <authorList>
            <person name="Yamada O."/>
            <person name="Machida M."/>
            <person name="Hosoyama A."/>
            <person name="Goto M."/>
            <person name="Takahashi T."/>
            <person name="Futagami T."/>
            <person name="Yamagata Y."/>
            <person name="Takeuchi M."/>
            <person name="Kobayashi T."/>
            <person name="Koike H."/>
            <person name="Abe K."/>
            <person name="Asai K."/>
            <person name="Arita M."/>
            <person name="Fujita N."/>
            <person name="Fukuda K."/>
            <person name="Higa K."/>
            <person name="Horikawa H."/>
            <person name="Ishikawa T."/>
            <person name="Jinno K."/>
            <person name="Kato Y."/>
            <person name="Kirimura K."/>
            <person name="Mizutani O."/>
            <person name="Nakasone K."/>
            <person name="Sano M."/>
            <person name="Shiraishi Y."/>
            <person name="Tsukahara M."/>
            <person name="Gomi K."/>
        </authorList>
    </citation>
    <scope>NUCLEOTIDE SEQUENCE [LARGE SCALE GENOMIC DNA]</scope>
    <source>
        <strain evidence="9 10">RIB 2604</strain>
    </source>
</reference>
<dbReference type="GeneID" id="64958067"/>
<organism evidence="9 10">
    <name type="scientific">Aspergillus kawachii</name>
    <name type="common">White koji mold</name>
    <name type="synonym">Aspergillus awamori var. kawachi</name>
    <dbReference type="NCBI Taxonomy" id="1069201"/>
    <lineage>
        <taxon>Eukaryota</taxon>
        <taxon>Fungi</taxon>
        <taxon>Dikarya</taxon>
        <taxon>Ascomycota</taxon>
        <taxon>Pezizomycotina</taxon>
        <taxon>Eurotiomycetes</taxon>
        <taxon>Eurotiomycetidae</taxon>
        <taxon>Eurotiales</taxon>
        <taxon>Aspergillaceae</taxon>
        <taxon>Aspergillus</taxon>
        <taxon>Aspergillus subgen. Circumdati</taxon>
    </lineage>
</organism>
<dbReference type="OrthoDB" id="1077582at2759"/>
<evidence type="ECO:0000313" key="8">
    <source>
        <dbReference type="EMBL" id="BCR96742.1"/>
    </source>
</evidence>
<keyword evidence="4 5" id="KW-0472">Membrane</keyword>
<reference evidence="10" key="2">
    <citation type="submission" date="2016-02" db="EMBL/GenBank/DDBJ databases">
        <title>Genome sequencing of Aspergillus luchuensis NBRC 4314.</title>
        <authorList>
            <person name="Yamada O."/>
        </authorList>
    </citation>
    <scope>NUCLEOTIDE SEQUENCE [LARGE SCALE GENOMIC DNA]</scope>
    <source>
        <strain evidence="10">RIB 2604</strain>
    </source>
</reference>
<evidence type="ECO:0000256" key="1">
    <source>
        <dbReference type="ARBA" id="ARBA00004141"/>
    </source>
</evidence>
<feature type="chain" id="PRO_5042682508" description="Wax synthase domain-containing protein" evidence="6">
    <location>
        <begin position="19"/>
        <end position="189"/>
    </location>
</feature>
<dbReference type="Proteomes" id="UP000661280">
    <property type="component" value="Chromosome 3"/>
</dbReference>
<keyword evidence="11" id="KW-1185">Reference proteome</keyword>
<keyword evidence="6" id="KW-0732">Signal</keyword>
<feature type="transmembrane region" description="Helical" evidence="5">
    <location>
        <begin position="108"/>
        <end position="125"/>
    </location>
</feature>
<dbReference type="VEuPathDB" id="FungiDB:ASPFODRAFT_592368"/>
<keyword evidence="3 5" id="KW-1133">Transmembrane helix</keyword>
<reference evidence="8" key="4">
    <citation type="submission" date="2021-02" db="EMBL/GenBank/DDBJ databases">
        <title>Aspergillus luchuensis mut. kawachii IFO 4304 genome sequence.</title>
        <authorList>
            <person name="Mori K."/>
            <person name="Kadooka C."/>
            <person name="Goto M."/>
            <person name="Futagami T."/>
        </authorList>
    </citation>
    <scope>NUCLEOTIDE SEQUENCE</scope>
    <source>
        <strain evidence="8">IFO 4308</strain>
    </source>
</reference>
<evidence type="ECO:0000313" key="9">
    <source>
        <dbReference type="EMBL" id="GAT26320.1"/>
    </source>
</evidence>
<evidence type="ECO:0000313" key="11">
    <source>
        <dbReference type="Proteomes" id="UP000661280"/>
    </source>
</evidence>
<evidence type="ECO:0000256" key="3">
    <source>
        <dbReference type="ARBA" id="ARBA00022989"/>
    </source>
</evidence>
<dbReference type="GO" id="GO:0016020">
    <property type="term" value="C:membrane"/>
    <property type="evidence" value="ECO:0007669"/>
    <property type="project" value="UniProtKB-SubCell"/>
</dbReference>
<dbReference type="KEGG" id="aluc:AKAW2_30061A"/>
<name>A0A146FK47_ASPKA</name>
<dbReference type="EMBL" id="AP024427">
    <property type="protein sequence ID" value="BCR96742.1"/>
    <property type="molecule type" value="Genomic_DNA"/>
</dbReference>
<accession>A0A146FK47</accession>
<protein>
    <recommendedName>
        <fullName evidence="7">Wax synthase domain-containing protein</fullName>
    </recommendedName>
</protein>
<evidence type="ECO:0000256" key="2">
    <source>
        <dbReference type="ARBA" id="ARBA00022692"/>
    </source>
</evidence>
<gene>
    <name evidence="8" type="ORF">AKAW2_30061A</name>
    <name evidence="9" type="ORF">RIB2604_02009020</name>
</gene>
<dbReference type="InterPro" id="IPR032805">
    <property type="entry name" value="Wax_synthase_dom"/>
</dbReference>
<dbReference type="Proteomes" id="UP000075230">
    <property type="component" value="Unassembled WGS sequence"/>
</dbReference>
<proteinExistence type="predicted"/>
<feature type="domain" description="Wax synthase" evidence="7">
    <location>
        <begin position="25"/>
        <end position="111"/>
    </location>
</feature>
<dbReference type="RefSeq" id="XP_041540508.1">
    <property type="nucleotide sequence ID" value="XM_041686532.1"/>
</dbReference>
<comment type="subcellular location">
    <subcellularLocation>
        <location evidence="1">Membrane</location>
        <topology evidence="1">Multi-pass membrane protein</topology>
    </subcellularLocation>
</comment>
<feature type="transmembrane region" description="Helical" evidence="5">
    <location>
        <begin position="146"/>
        <end position="166"/>
    </location>
</feature>
<evidence type="ECO:0000256" key="5">
    <source>
        <dbReference type="SAM" id="Phobius"/>
    </source>
</evidence>
<evidence type="ECO:0000259" key="7">
    <source>
        <dbReference type="Pfam" id="PF13813"/>
    </source>
</evidence>
<dbReference type="Pfam" id="PF13813">
    <property type="entry name" value="MBOAT_2"/>
    <property type="match status" value="1"/>
</dbReference>
<evidence type="ECO:0000256" key="4">
    <source>
        <dbReference type="ARBA" id="ARBA00023136"/>
    </source>
</evidence>
<sequence>MLDLCNILLSILFSAILRLDNPDEWQPLFGSPLEAYSIRRFWTKFWHRLTVSSCASSGTQVTRRLIGMTPGCRSEKIFVALWTFLLSGLCHVIPDWQVGEPCYPHDDLLFFGANFLASAMEVLVARRLRFMNRYHAGGDKYFWLGSLRAITAAVGCVWVLKFFFWITPKWQYPKMYAVLMQVQGYYGWQ</sequence>
<evidence type="ECO:0000256" key="6">
    <source>
        <dbReference type="SAM" id="SignalP"/>
    </source>
</evidence>
<dbReference type="EMBL" id="BCWF01000020">
    <property type="protein sequence ID" value="GAT26320.1"/>
    <property type="molecule type" value="Genomic_DNA"/>
</dbReference>
<dbReference type="AlphaFoldDB" id="A0A146FK47"/>
<evidence type="ECO:0000313" key="10">
    <source>
        <dbReference type="Proteomes" id="UP000075230"/>
    </source>
</evidence>
<keyword evidence="2 5" id="KW-0812">Transmembrane</keyword>
<feature type="signal peptide" evidence="6">
    <location>
        <begin position="1"/>
        <end position="18"/>
    </location>
</feature>
<feature type="transmembrane region" description="Helical" evidence="5">
    <location>
        <begin position="77"/>
        <end position="96"/>
    </location>
</feature>
<reference evidence="8" key="3">
    <citation type="submission" date="2021-01" db="EMBL/GenBank/DDBJ databases">
        <authorList>
            <consortium name="Aspergillus luchuensis mut. kawachii IFO 4304 genome sequencing consortium"/>
            <person name="Kazuki M."/>
            <person name="Futagami T."/>
        </authorList>
    </citation>
    <scope>NUCLEOTIDE SEQUENCE</scope>
    <source>
        <strain evidence="8">IFO 4308</strain>
    </source>
</reference>